<gene>
    <name evidence="4" type="ORF">D1825_04070</name>
</gene>
<organism evidence="4 5">
    <name type="scientific">Cellulomonas rhizosphaerae</name>
    <dbReference type="NCBI Taxonomy" id="2293719"/>
    <lineage>
        <taxon>Bacteria</taxon>
        <taxon>Bacillati</taxon>
        <taxon>Actinomycetota</taxon>
        <taxon>Actinomycetes</taxon>
        <taxon>Micrococcales</taxon>
        <taxon>Cellulomonadaceae</taxon>
        <taxon>Cellulomonas</taxon>
    </lineage>
</organism>
<dbReference type="GO" id="GO:0032259">
    <property type="term" value="P:methylation"/>
    <property type="evidence" value="ECO:0007669"/>
    <property type="project" value="UniProtKB-KW"/>
</dbReference>
<evidence type="ECO:0000313" key="4">
    <source>
        <dbReference type="EMBL" id="RHA43893.1"/>
    </source>
</evidence>
<keyword evidence="1 4" id="KW-0489">Methyltransferase</keyword>
<evidence type="ECO:0000259" key="3">
    <source>
        <dbReference type="Pfam" id="PF13649"/>
    </source>
</evidence>
<dbReference type="EMBL" id="QWKP01000133">
    <property type="protein sequence ID" value="RHA43893.1"/>
    <property type="molecule type" value="Genomic_DNA"/>
</dbReference>
<keyword evidence="2 4" id="KW-0808">Transferase</keyword>
<dbReference type="GO" id="GO:0008168">
    <property type="term" value="F:methyltransferase activity"/>
    <property type="evidence" value="ECO:0007669"/>
    <property type="project" value="UniProtKB-KW"/>
</dbReference>
<dbReference type="Gene3D" id="3.40.50.150">
    <property type="entry name" value="Vaccinia Virus protein VP39"/>
    <property type="match status" value="1"/>
</dbReference>
<dbReference type="OrthoDB" id="9797252at2"/>
<dbReference type="SUPFAM" id="SSF53335">
    <property type="entry name" value="S-adenosyl-L-methionine-dependent methyltransferases"/>
    <property type="match status" value="1"/>
</dbReference>
<evidence type="ECO:0000313" key="5">
    <source>
        <dbReference type="Proteomes" id="UP000283374"/>
    </source>
</evidence>
<evidence type="ECO:0000256" key="1">
    <source>
        <dbReference type="ARBA" id="ARBA00022603"/>
    </source>
</evidence>
<dbReference type="CDD" id="cd02440">
    <property type="entry name" value="AdoMet_MTases"/>
    <property type="match status" value="1"/>
</dbReference>
<dbReference type="InterPro" id="IPR051052">
    <property type="entry name" value="Diverse_substrate_MTase"/>
</dbReference>
<dbReference type="PANTHER" id="PTHR44942">
    <property type="entry name" value="METHYLTRANSF_11 DOMAIN-CONTAINING PROTEIN"/>
    <property type="match status" value="1"/>
</dbReference>
<dbReference type="AlphaFoldDB" id="A0A413RPM6"/>
<feature type="domain" description="Methyltransferase" evidence="3">
    <location>
        <begin position="49"/>
        <end position="136"/>
    </location>
</feature>
<dbReference type="InterPro" id="IPR029063">
    <property type="entry name" value="SAM-dependent_MTases_sf"/>
</dbReference>
<accession>A0A413RPM6</accession>
<dbReference type="RefSeq" id="WP_118766187.1">
    <property type="nucleotide sequence ID" value="NZ_QWKP01000133.1"/>
</dbReference>
<dbReference type="Proteomes" id="UP000283374">
    <property type="component" value="Unassembled WGS sequence"/>
</dbReference>
<sequence>MPSDAERLRLAATFDRAAAAYRRARPGYPAQLFDDLVRLAGLEPGAHLLEVGCATGTATLPLARRGFVITCLEPGPALAAQARDHLAGLDVAVLETRLEDWTATRTFALVYAATAWHWLDPRTRFRRVAEALEPGGHLAFWGATHVIPDDGDPFFTDLQEVYEEIGEGLPPGTPVPRPGELPDERADIEASGLFEVVAIRQYDWETVHDADGYLDVLDTFSGHIAMQPWQRERLDGEIRRRLAERPDGLLRRHWGCVLHVGRRTEAVSGGAAPR</sequence>
<name>A0A413RPM6_9CELL</name>
<reference evidence="4 5" key="1">
    <citation type="submission" date="2018-08" db="EMBL/GenBank/DDBJ databases">
        <title>Cellulomonas rhizosphaerae sp. nov., a novel actinomycete isolated from soil.</title>
        <authorList>
            <person name="Tian Y."/>
        </authorList>
    </citation>
    <scope>NUCLEOTIDE SEQUENCE [LARGE SCALE GENOMIC DNA]</scope>
    <source>
        <strain evidence="4 5">NEAU-TCZ24</strain>
    </source>
</reference>
<dbReference type="InterPro" id="IPR041698">
    <property type="entry name" value="Methyltransf_25"/>
</dbReference>
<proteinExistence type="predicted"/>
<protein>
    <submittedName>
        <fullName evidence="4">Methyltransferase domain-containing protein</fullName>
    </submittedName>
</protein>
<comment type="caution">
    <text evidence="4">The sequence shown here is derived from an EMBL/GenBank/DDBJ whole genome shotgun (WGS) entry which is preliminary data.</text>
</comment>
<evidence type="ECO:0000256" key="2">
    <source>
        <dbReference type="ARBA" id="ARBA00022679"/>
    </source>
</evidence>
<keyword evidence="5" id="KW-1185">Reference proteome</keyword>
<dbReference type="PANTHER" id="PTHR44942:SF4">
    <property type="entry name" value="METHYLTRANSFERASE TYPE 11 DOMAIN-CONTAINING PROTEIN"/>
    <property type="match status" value="1"/>
</dbReference>
<dbReference type="Pfam" id="PF13649">
    <property type="entry name" value="Methyltransf_25"/>
    <property type="match status" value="1"/>
</dbReference>